<dbReference type="EMBL" id="LAZR01031544">
    <property type="protein sequence ID" value="KKL53437.1"/>
    <property type="molecule type" value="Genomic_DNA"/>
</dbReference>
<evidence type="ECO:0000313" key="1">
    <source>
        <dbReference type="EMBL" id="KKL53437.1"/>
    </source>
</evidence>
<gene>
    <name evidence="1" type="ORF">LCGC14_2275430</name>
</gene>
<name>A0A0F9FQV7_9ZZZZ</name>
<comment type="caution">
    <text evidence="1">The sequence shown here is derived from an EMBL/GenBank/DDBJ whole genome shotgun (WGS) entry which is preliminary data.</text>
</comment>
<sequence>MRVGPATNVARINVSEIITALWSFAHASGIKTDVITERSVNMGVTIDGLLLKNNAVSAIGKALGDDAVLVSDVAGDAQKRFRVQVDGQHEWGDGTLVRDTNLFRALADVLATNDSFRVAGVLGVIADIITERTADTGVTIDGLLVKDSGIPQAAVTAHEAALAILLGQITDGVDLTERNVAETITALWEFTHALGIKTNVITERGAGAGVTIDGLLVKDSGIDLAGNVILSIRTPAQITGNVNDYGTGTTVIQRVSASGAFSITGFAGGVDGRMIIITNIGASIITLLHISVASATENRMNLPGATNIILNQNDVAGLFYDGTLSRWKAIGVA</sequence>
<accession>A0A0F9FQV7</accession>
<feature type="non-terminal residue" evidence="1">
    <location>
        <position position="333"/>
    </location>
</feature>
<proteinExistence type="predicted"/>
<organism evidence="1">
    <name type="scientific">marine sediment metagenome</name>
    <dbReference type="NCBI Taxonomy" id="412755"/>
    <lineage>
        <taxon>unclassified sequences</taxon>
        <taxon>metagenomes</taxon>
        <taxon>ecological metagenomes</taxon>
    </lineage>
</organism>
<protein>
    <submittedName>
        <fullName evidence="1">Uncharacterized protein</fullName>
    </submittedName>
</protein>
<reference evidence="1" key="1">
    <citation type="journal article" date="2015" name="Nature">
        <title>Complex archaea that bridge the gap between prokaryotes and eukaryotes.</title>
        <authorList>
            <person name="Spang A."/>
            <person name="Saw J.H."/>
            <person name="Jorgensen S.L."/>
            <person name="Zaremba-Niedzwiedzka K."/>
            <person name="Martijn J."/>
            <person name="Lind A.E."/>
            <person name="van Eijk R."/>
            <person name="Schleper C."/>
            <person name="Guy L."/>
            <person name="Ettema T.J."/>
        </authorList>
    </citation>
    <scope>NUCLEOTIDE SEQUENCE</scope>
</reference>
<dbReference type="AlphaFoldDB" id="A0A0F9FQV7"/>